<keyword evidence="13" id="KW-0732">Signal</keyword>
<evidence type="ECO:0000256" key="12">
    <source>
        <dbReference type="SAM" id="MobiDB-lite"/>
    </source>
</evidence>
<feature type="domain" description="Glycoside hydrolase family 2 immunoglobulin-like beta-sandwich" evidence="14">
    <location>
        <begin position="297"/>
        <end position="392"/>
    </location>
</feature>
<feature type="domain" description="Beta-mannosidase Ig-fold" evidence="15">
    <location>
        <begin position="910"/>
        <end position="991"/>
    </location>
</feature>
<keyword evidence="8" id="KW-0378">Hydrolase</keyword>
<feature type="signal peptide" evidence="13">
    <location>
        <begin position="1"/>
        <end position="23"/>
    </location>
</feature>
<name>A0A086SWU3_HAPC1</name>
<evidence type="ECO:0000256" key="2">
    <source>
        <dbReference type="ARBA" id="ARBA00004613"/>
    </source>
</evidence>
<dbReference type="Gene3D" id="2.60.120.260">
    <property type="entry name" value="Galactose-binding domain-like"/>
    <property type="match status" value="1"/>
</dbReference>
<dbReference type="SUPFAM" id="SSF49785">
    <property type="entry name" value="Galactose-binding domain-like"/>
    <property type="match status" value="1"/>
</dbReference>
<dbReference type="EC" id="3.2.1.25" evidence="5"/>
<dbReference type="FunFam" id="3.20.20.80:FF:000084">
    <property type="entry name" value="Beta-mannosidase A"/>
    <property type="match status" value="1"/>
</dbReference>
<evidence type="ECO:0000256" key="11">
    <source>
        <dbReference type="ARBA" id="ARBA00031061"/>
    </source>
</evidence>
<dbReference type="InterPro" id="IPR017853">
    <property type="entry name" value="GH"/>
</dbReference>
<evidence type="ECO:0000256" key="8">
    <source>
        <dbReference type="ARBA" id="ARBA00022801"/>
    </source>
</evidence>
<proteinExistence type="inferred from homology"/>
<evidence type="ECO:0000259" key="15">
    <source>
        <dbReference type="Pfam" id="PF17753"/>
    </source>
</evidence>
<comment type="similarity">
    <text evidence="3">Belongs to the glycosyl hydrolase 2 family. Beta-mannosidase A subfamily.</text>
</comment>
<dbReference type="GO" id="GO:0005576">
    <property type="term" value="C:extracellular region"/>
    <property type="evidence" value="ECO:0007669"/>
    <property type="project" value="UniProtKB-SubCell"/>
</dbReference>
<protein>
    <recommendedName>
        <fullName evidence="6">Beta-mannosidase A</fullName>
        <ecNumber evidence="5">3.2.1.25</ecNumber>
    </recommendedName>
    <alternativeName>
        <fullName evidence="11">Mannanase A</fullName>
    </alternativeName>
</protein>
<dbReference type="EMBL" id="JPKY01000123">
    <property type="protein sequence ID" value="KFH41575.1"/>
    <property type="molecule type" value="Genomic_DNA"/>
</dbReference>
<dbReference type="InterPro" id="IPR050887">
    <property type="entry name" value="Beta-mannosidase_GH2"/>
</dbReference>
<evidence type="ECO:0000256" key="9">
    <source>
        <dbReference type="ARBA" id="ARBA00023180"/>
    </source>
</evidence>
<feature type="region of interest" description="Disordered" evidence="12">
    <location>
        <begin position="166"/>
        <end position="193"/>
    </location>
</feature>
<dbReference type="GO" id="GO:0005975">
    <property type="term" value="P:carbohydrate metabolic process"/>
    <property type="evidence" value="ECO:0007669"/>
    <property type="project" value="InterPro"/>
</dbReference>
<evidence type="ECO:0000256" key="4">
    <source>
        <dbReference type="ARBA" id="ARBA00011738"/>
    </source>
</evidence>
<evidence type="ECO:0000259" key="14">
    <source>
        <dbReference type="Pfam" id="PF00703"/>
    </source>
</evidence>
<dbReference type="InterPro" id="IPR036156">
    <property type="entry name" value="Beta-gal/glucu_dom_sf"/>
</dbReference>
<dbReference type="InterPro" id="IPR041625">
    <property type="entry name" value="Beta-mannosidase_Ig"/>
</dbReference>
<evidence type="ECO:0000256" key="6">
    <source>
        <dbReference type="ARBA" id="ARBA00021795"/>
    </source>
</evidence>
<evidence type="ECO:0000313" key="18">
    <source>
        <dbReference type="Proteomes" id="UP000029964"/>
    </source>
</evidence>
<reference evidence="18" key="1">
    <citation type="journal article" date="2014" name="Genome Announc.">
        <title>Genome sequence and annotation of Acremonium chrysogenum, producer of the beta-lactam antibiotic cephalosporin C.</title>
        <authorList>
            <person name="Terfehr D."/>
            <person name="Dahlmann T.A."/>
            <person name="Specht T."/>
            <person name="Zadra I."/>
            <person name="Kuernsteiner H."/>
            <person name="Kueck U."/>
        </authorList>
    </citation>
    <scope>NUCLEOTIDE SEQUENCE [LARGE SCALE GENOMIC DNA]</scope>
    <source>
        <strain evidence="18">ATCC 11550 / CBS 779.69 / DSM 880 / IAM 14645 / JCM 23072 / IMI 49137</strain>
    </source>
</reference>
<dbReference type="InterPro" id="IPR006102">
    <property type="entry name" value="Ig-like_GH2"/>
</dbReference>
<evidence type="ECO:0000256" key="7">
    <source>
        <dbReference type="ARBA" id="ARBA00022525"/>
    </source>
</evidence>
<dbReference type="GO" id="GO:0004567">
    <property type="term" value="F:beta-mannosidase activity"/>
    <property type="evidence" value="ECO:0007669"/>
    <property type="project" value="UniProtKB-EC"/>
</dbReference>
<feature type="compositionally biased region" description="Low complexity" evidence="12">
    <location>
        <begin position="169"/>
        <end position="180"/>
    </location>
</feature>
<keyword evidence="18" id="KW-1185">Reference proteome</keyword>
<evidence type="ECO:0000313" key="17">
    <source>
        <dbReference type="EMBL" id="KFH41575.1"/>
    </source>
</evidence>
<evidence type="ECO:0000256" key="13">
    <source>
        <dbReference type="SAM" id="SignalP"/>
    </source>
</evidence>
<evidence type="ECO:0000256" key="3">
    <source>
        <dbReference type="ARBA" id="ARBA00007483"/>
    </source>
</evidence>
<feature type="domain" description="Beta-mannosidase-like galactose-binding" evidence="16">
    <location>
        <begin position="80"/>
        <end position="258"/>
    </location>
</feature>
<dbReference type="InterPro" id="IPR013783">
    <property type="entry name" value="Ig-like_fold"/>
</dbReference>
<dbReference type="Gene3D" id="2.60.40.10">
    <property type="entry name" value="Immunoglobulins"/>
    <property type="match status" value="3"/>
</dbReference>
<dbReference type="SUPFAM" id="SSF49303">
    <property type="entry name" value="beta-Galactosidase/glucuronidase domain"/>
    <property type="match status" value="1"/>
</dbReference>
<keyword evidence="10" id="KW-0326">Glycosidase</keyword>
<keyword evidence="9" id="KW-0325">Glycoprotein</keyword>
<evidence type="ECO:0000256" key="5">
    <source>
        <dbReference type="ARBA" id="ARBA00012754"/>
    </source>
</evidence>
<dbReference type="UniPathway" id="UPA00280"/>
<dbReference type="Proteomes" id="UP000029964">
    <property type="component" value="Unassembled WGS sequence"/>
</dbReference>
<dbReference type="PANTHER" id="PTHR43730">
    <property type="entry name" value="BETA-MANNOSIDASE"/>
    <property type="match status" value="1"/>
</dbReference>
<dbReference type="OrthoDB" id="2866996at2759"/>
<dbReference type="STRING" id="857340.A0A086SWU3"/>
<evidence type="ECO:0000259" key="16">
    <source>
        <dbReference type="Pfam" id="PF22666"/>
    </source>
</evidence>
<comment type="catalytic activity">
    <reaction evidence="1">
        <text>Hydrolysis of terminal, non-reducing beta-D-mannose residues in beta-D-mannosides.</text>
        <dbReference type="EC" id="3.2.1.25"/>
    </reaction>
</comment>
<sequence>MLCFKLHVRVVAVGALLLQLVSAAPRVIDLSEQTWTLASPDSDVSVPGKVPSHAHLDLYNAGVIEDPYVKMPCQTTLHSNERTHMSERLARLNEYEVRWVSYSNWTYTADIQGLHNNGNHSTYLVFNGLDTYTSIDFCGHHIASTDNQFRQYVFDVSEALRSCRGVSNSTTTTTTTKTSTPLNREGLPRNNTVTPRLTVNFGPAANISEAIADEPGQQTWPKGINMVYQYSHREFVRKEQNDFGWDWGPPLVPAGIWQPAWIVQLDSPDSLYVRNSDFDLYREGQLNNLSPDQNTNWVFNASVDVVGTVPEGARMRYTFLDPDAGDRVVRSGELSDIENGGDVITGITTLDRGDFELWWPSGLGPQKLYDVEVEVVWRDKTIASVDKRMGFRTIVVNMEPISQEQLAQGVMDGANWHFEINGHEFYAKGANFVPPDPFWPRVTEQDIKAILNDVIDANMNMLRLWSSGAYVPDFMYDMADEMGIMLWSEFQFSVSLYPTSPTFLENVRQEAVYQTRRVNHHPSLAVWAGGNEMEKGQLPAIRRNFPDQYERYLNEYIELFLNTLLPAVYGNSRSIGYMPCSTNNGYLYLDHSLPIPFVNRFYNLTEGKLYGDSDYYDYDAANAFDIDTYVVNRFANEFGFPSMPTIESWREAGLPEDQLRFNSTTVVLRSRHYPPGNLDTDRMDPPLRGQHEMAKGVELWYPIPNKADPIANFSAWCHTTQVFQADFYRAKIQYYRAGSGMPQRQLGALYWQLNDIWSAPTWSGREKMFFAAKDAFQPVILAPVFNVTSGLLDLYAVSELWSDVRGEVSWQWIGYDGEPGAPSNRSAELKPSGAAFGAGRTNFTVGTVNSTVLMTLNMTELTAEGGPLPSDNAILVADLQATGAQPNTDVTRTYTHSTYFTAGPLSSAKLVDPGLSLESGDGAFTVTATEGVSAFTWLATDPELDSGVVVVFGDNGFLLRKGECRTVGYRVVGGGSEGWEGRVRVSSIWDNTQPY</sequence>
<comment type="subunit">
    <text evidence="4">Homodimer.</text>
</comment>
<keyword evidence="7" id="KW-0964">Secreted</keyword>
<dbReference type="AlphaFoldDB" id="A0A086SWU3"/>
<dbReference type="HOGENOM" id="CLU_005015_3_0_1"/>
<dbReference type="Pfam" id="PF00703">
    <property type="entry name" value="Glyco_hydro_2"/>
    <property type="match status" value="1"/>
</dbReference>
<dbReference type="SUPFAM" id="SSF51445">
    <property type="entry name" value="(Trans)glycosidases"/>
    <property type="match status" value="1"/>
</dbReference>
<dbReference type="InterPro" id="IPR008979">
    <property type="entry name" value="Galactose-bd-like_sf"/>
</dbReference>
<evidence type="ECO:0000256" key="10">
    <source>
        <dbReference type="ARBA" id="ARBA00023295"/>
    </source>
</evidence>
<evidence type="ECO:0000256" key="1">
    <source>
        <dbReference type="ARBA" id="ARBA00000829"/>
    </source>
</evidence>
<dbReference type="GO" id="GO:0006516">
    <property type="term" value="P:glycoprotein catabolic process"/>
    <property type="evidence" value="ECO:0007669"/>
    <property type="project" value="TreeGrafter"/>
</dbReference>
<comment type="caution">
    <text evidence="17">The sequence shown here is derived from an EMBL/GenBank/DDBJ whole genome shotgun (WGS) entry which is preliminary data.</text>
</comment>
<dbReference type="Pfam" id="PF22666">
    <property type="entry name" value="Glyco_hydro_2_N2"/>
    <property type="match status" value="1"/>
</dbReference>
<organism evidence="17 18">
    <name type="scientific">Hapsidospora chrysogenum (strain ATCC 11550 / CBS 779.69 / DSM 880 / IAM 14645 / JCM 23072 / IMI 49137)</name>
    <name type="common">Acremonium chrysogenum</name>
    <dbReference type="NCBI Taxonomy" id="857340"/>
    <lineage>
        <taxon>Eukaryota</taxon>
        <taxon>Fungi</taxon>
        <taxon>Dikarya</taxon>
        <taxon>Ascomycota</taxon>
        <taxon>Pezizomycotina</taxon>
        <taxon>Sordariomycetes</taxon>
        <taxon>Hypocreomycetidae</taxon>
        <taxon>Hypocreales</taxon>
        <taxon>Bionectriaceae</taxon>
        <taxon>Hapsidospora</taxon>
    </lineage>
</organism>
<accession>A0A086SWU3</accession>
<feature type="chain" id="PRO_5001815285" description="Beta-mannosidase A" evidence="13">
    <location>
        <begin position="24"/>
        <end position="995"/>
    </location>
</feature>
<comment type="subcellular location">
    <subcellularLocation>
        <location evidence="2">Secreted</location>
    </subcellularLocation>
</comment>
<gene>
    <name evidence="17" type="ORF">ACRE_077080</name>
</gene>
<dbReference type="InterPro" id="IPR054593">
    <property type="entry name" value="Beta-mannosidase-like_N2"/>
</dbReference>
<dbReference type="Pfam" id="PF17753">
    <property type="entry name" value="Ig_mannosidase"/>
    <property type="match status" value="1"/>
</dbReference>
<dbReference type="PANTHER" id="PTHR43730:SF5">
    <property type="entry name" value="BETA-MANNOSIDASE A"/>
    <property type="match status" value="1"/>
</dbReference>
<dbReference type="Gene3D" id="3.20.20.80">
    <property type="entry name" value="Glycosidases"/>
    <property type="match status" value="1"/>
</dbReference>